<evidence type="ECO:0000313" key="4">
    <source>
        <dbReference type="Proteomes" id="UP001497497"/>
    </source>
</evidence>
<name>A0AAV2HKL8_LYMST</name>
<dbReference type="FunFam" id="1.20.1280.50:FF:000005">
    <property type="entry name" value="F-box/LRR-repeat protein 3 isoform X1"/>
    <property type="match status" value="1"/>
</dbReference>
<organism evidence="3 4">
    <name type="scientific">Lymnaea stagnalis</name>
    <name type="common">Great pond snail</name>
    <name type="synonym">Helix stagnalis</name>
    <dbReference type="NCBI Taxonomy" id="6523"/>
    <lineage>
        <taxon>Eukaryota</taxon>
        <taxon>Metazoa</taxon>
        <taxon>Spiralia</taxon>
        <taxon>Lophotrochozoa</taxon>
        <taxon>Mollusca</taxon>
        <taxon>Gastropoda</taxon>
        <taxon>Heterobranchia</taxon>
        <taxon>Euthyneura</taxon>
        <taxon>Panpulmonata</taxon>
        <taxon>Hygrophila</taxon>
        <taxon>Lymnaeoidea</taxon>
        <taxon>Lymnaeidae</taxon>
        <taxon>Lymnaea</taxon>
    </lineage>
</organism>
<feature type="domain" description="F-box" evidence="2">
    <location>
        <begin position="27"/>
        <end position="73"/>
    </location>
</feature>
<dbReference type="InterPro" id="IPR001810">
    <property type="entry name" value="F-box_dom"/>
</dbReference>
<comment type="caution">
    <text evidence="3">The sequence shown here is derived from an EMBL/GenBank/DDBJ whole genome shotgun (WGS) entry which is preliminary data.</text>
</comment>
<dbReference type="SMART" id="SM00256">
    <property type="entry name" value="FBOX"/>
    <property type="match status" value="1"/>
</dbReference>
<dbReference type="Gene3D" id="3.80.10.10">
    <property type="entry name" value="Ribonuclease Inhibitor"/>
    <property type="match status" value="1"/>
</dbReference>
<feature type="compositionally biased region" description="Basic residues" evidence="1">
    <location>
        <begin position="1"/>
        <end position="17"/>
    </location>
</feature>
<reference evidence="3 4" key="1">
    <citation type="submission" date="2024-04" db="EMBL/GenBank/DDBJ databases">
        <authorList>
            <consortium name="Genoscope - CEA"/>
            <person name="William W."/>
        </authorList>
    </citation>
    <scope>NUCLEOTIDE SEQUENCE [LARGE SCALE GENOMIC DNA]</scope>
</reference>
<feature type="compositionally biased region" description="Basic and acidic residues" evidence="1">
    <location>
        <begin position="18"/>
        <end position="27"/>
    </location>
</feature>
<dbReference type="Pfam" id="PF12937">
    <property type="entry name" value="F-box-like"/>
    <property type="match status" value="1"/>
</dbReference>
<feature type="region of interest" description="Disordered" evidence="1">
    <location>
        <begin position="1"/>
        <end position="28"/>
    </location>
</feature>
<dbReference type="Proteomes" id="UP001497497">
    <property type="component" value="Unassembled WGS sequence"/>
</dbReference>
<dbReference type="AlphaFoldDB" id="A0AAV2HKL8"/>
<evidence type="ECO:0000259" key="2">
    <source>
        <dbReference type="PROSITE" id="PS50181"/>
    </source>
</evidence>
<dbReference type="PROSITE" id="PS50181">
    <property type="entry name" value="FBOX"/>
    <property type="match status" value="1"/>
</dbReference>
<dbReference type="InterPro" id="IPR036047">
    <property type="entry name" value="F-box-like_dom_sf"/>
</dbReference>
<dbReference type="InterPro" id="IPR032675">
    <property type="entry name" value="LRR_dom_sf"/>
</dbReference>
<protein>
    <recommendedName>
        <fullName evidence="2">F-box domain-containing protein</fullName>
    </recommendedName>
</protein>
<evidence type="ECO:0000313" key="3">
    <source>
        <dbReference type="EMBL" id="CAL1534267.1"/>
    </source>
</evidence>
<dbReference type="PANTHER" id="PTHR20872">
    <property type="match status" value="1"/>
</dbReference>
<dbReference type="EMBL" id="CAXITT010000166">
    <property type="protein sequence ID" value="CAL1534267.1"/>
    <property type="molecule type" value="Genomic_DNA"/>
</dbReference>
<sequence>MDEKQRKKLHTFKQKKKSVQDKKDAEPKQWSQLPDTIIMEIYMNLGDVDRVSMARVCKTWYQVFHVPSLWRSREIDFGLRRANLEAFDKAKKESPVSNGKHAIKFVKQFPTSLEDIAIRFRFMSEQPTKQMINDFKELCASLDGAKLRNISIWNLNVDTVSGQKRKDVIDSLKRLLRDQSSIRKFKEDASFYDLESGLEILRCLADASASTIQDLSLKDLVLNGVYMYRDGRVSAELKKFTGLSRIDFDYNLISEELVKTWVTTCPKLTFIKLCANDYVHPNHVISCEAWKSLVGTHPNLLVEFESSEIPDLKQMNDILSPAIPLFELSWYTFQNTSEFELTRLLNRVAHYHRTVKHLCLRLSGQFPNLNTTAVQNILSKCSHLLPFKCVTKSKRKTFTGKKAWGLVQETSWLTENDI</sequence>
<proteinExistence type="predicted"/>
<accession>A0AAV2HKL8</accession>
<evidence type="ECO:0000256" key="1">
    <source>
        <dbReference type="SAM" id="MobiDB-lite"/>
    </source>
</evidence>
<dbReference type="SUPFAM" id="SSF81383">
    <property type="entry name" value="F-box domain"/>
    <property type="match status" value="1"/>
</dbReference>
<dbReference type="PANTHER" id="PTHR20872:SF1">
    <property type="entry name" value="F-BOX DOMAIN-CONTAINING PROTEIN"/>
    <property type="match status" value="1"/>
</dbReference>
<dbReference type="Gene3D" id="1.20.1280.50">
    <property type="match status" value="1"/>
</dbReference>
<gene>
    <name evidence="3" type="ORF">GSLYS_00008227001</name>
</gene>
<keyword evidence="4" id="KW-1185">Reference proteome</keyword>